<organism evidence="2 3">
    <name type="scientific">Paraphaeosphaeria sporulosa</name>
    <dbReference type="NCBI Taxonomy" id="1460663"/>
    <lineage>
        <taxon>Eukaryota</taxon>
        <taxon>Fungi</taxon>
        <taxon>Dikarya</taxon>
        <taxon>Ascomycota</taxon>
        <taxon>Pezizomycotina</taxon>
        <taxon>Dothideomycetes</taxon>
        <taxon>Pleosporomycetidae</taxon>
        <taxon>Pleosporales</taxon>
        <taxon>Massarineae</taxon>
        <taxon>Didymosphaeriaceae</taxon>
        <taxon>Paraphaeosphaeria</taxon>
    </lineage>
</organism>
<gene>
    <name evidence="2" type="ORF">CC84DRAFT_518360</name>
</gene>
<dbReference type="InParanoid" id="A0A177CU47"/>
<name>A0A177CU47_9PLEO</name>
<keyword evidence="3" id="KW-1185">Reference proteome</keyword>
<proteinExistence type="predicted"/>
<dbReference type="RefSeq" id="XP_018041430.1">
    <property type="nucleotide sequence ID" value="XM_018186584.1"/>
</dbReference>
<feature type="region of interest" description="Disordered" evidence="1">
    <location>
        <begin position="1"/>
        <end position="66"/>
    </location>
</feature>
<accession>A0A177CU47</accession>
<dbReference type="EMBL" id="KV441549">
    <property type="protein sequence ID" value="OAG11065.1"/>
    <property type="molecule type" value="Genomic_DNA"/>
</dbReference>
<sequence length="66" mass="6959">MGLVLAHESFSRSACVEARQTRGGKKRAGPHPSSPRTLPVRTGERGTSESRANVYIGGSHERGGGL</sequence>
<dbReference type="Proteomes" id="UP000077069">
    <property type="component" value="Unassembled WGS sequence"/>
</dbReference>
<evidence type="ECO:0000313" key="3">
    <source>
        <dbReference type="Proteomes" id="UP000077069"/>
    </source>
</evidence>
<reference evidence="2 3" key="1">
    <citation type="submission" date="2016-05" db="EMBL/GenBank/DDBJ databases">
        <title>Comparative analysis of secretome profiles of manganese(II)-oxidizing ascomycete fungi.</title>
        <authorList>
            <consortium name="DOE Joint Genome Institute"/>
            <person name="Zeiner C.A."/>
            <person name="Purvine S.O."/>
            <person name="Zink E.M."/>
            <person name="Wu S."/>
            <person name="Pasa-Tolic L."/>
            <person name="Chaput D.L."/>
            <person name="Haridas S."/>
            <person name="Grigoriev I.V."/>
            <person name="Santelli C.M."/>
            <person name="Hansel C.M."/>
        </authorList>
    </citation>
    <scope>NUCLEOTIDE SEQUENCE [LARGE SCALE GENOMIC DNA]</scope>
    <source>
        <strain evidence="2 3">AP3s5-JAC2a</strain>
    </source>
</reference>
<evidence type="ECO:0000256" key="1">
    <source>
        <dbReference type="SAM" id="MobiDB-lite"/>
    </source>
</evidence>
<dbReference type="AlphaFoldDB" id="A0A177CU47"/>
<dbReference type="GeneID" id="28770070"/>
<evidence type="ECO:0000313" key="2">
    <source>
        <dbReference type="EMBL" id="OAG11065.1"/>
    </source>
</evidence>
<protein>
    <submittedName>
        <fullName evidence="2">Uncharacterized protein</fullName>
    </submittedName>
</protein>